<comment type="similarity">
    <text evidence="8">Belongs to the CRISPR-associated endonuclease Cas1 family.</text>
</comment>
<dbReference type="GO" id="GO:0043571">
    <property type="term" value="P:maintenance of CRISPR repeat elements"/>
    <property type="evidence" value="ECO:0007669"/>
    <property type="project" value="UniProtKB-UniRule"/>
</dbReference>
<reference evidence="9" key="1">
    <citation type="submission" date="2023-05" db="EMBL/GenBank/DDBJ databases">
        <title>Metabolic capabilities are highly conserved among human nasal-associated Corynebacterium species in pangenomic analyses.</title>
        <authorList>
            <person name="Tran T.H."/>
            <person name="Roberts A.Q."/>
            <person name="Escapa I.F."/>
            <person name="Gao W."/>
            <person name="Conlan S."/>
            <person name="Kong H."/>
            <person name="Segre J.A."/>
            <person name="Kelly M.S."/>
            <person name="Lemon K.P."/>
        </authorList>
    </citation>
    <scope>NUCLEOTIDE SEQUENCE</scope>
    <source>
        <strain evidence="9">KPL2654</strain>
    </source>
</reference>
<evidence type="ECO:0000256" key="6">
    <source>
        <dbReference type="ARBA" id="ARBA00023118"/>
    </source>
</evidence>
<evidence type="ECO:0000256" key="7">
    <source>
        <dbReference type="ARBA" id="ARBA00023125"/>
    </source>
</evidence>
<sequence length="311" mass="34276">MAYSEQALTFAQIPADHQIRLEDRVSFLYLEYCLIRQNRTGVVAYSQDNDNKREQAIQIPVSGIAVLQLGPGTSISAAAMTSCTRAGATVLFTGGGGIPSYSYSVPLTQSARWAIAQAKLVSSETNQRKAAVYLYRKQLGLELDPEESSIKVMRGIEGRMMKMKYQEQARKYGIKNFRRRTDAEDPVNQGLNLANSLLYGCAVAACNAIGVNPALGVIHRGNIRALLFDLADLYKPQLSIPAAFAAAQEDNPAEALRRRVRTEIHGNQVLKEMLSTLMHILEPHLPARDDDRLVAGRGDEVLGHTQYGKDK</sequence>
<comment type="caution">
    <text evidence="9">The sequence shown here is derived from an EMBL/GenBank/DDBJ whole genome shotgun (WGS) entry which is preliminary data.</text>
</comment>
<feature type="binding site" evidence="8">
    <location>
        <position position="232"/>
    </location>
    <ligand>
        <name>Mn(2+)</name>
        <dbReference type="ChEBI" id="CHEBI:29035"/>
    </ligand>
</feature>
<keyword evidence="7 8" id="KW-0238">DNA-binding</keyword>
<dbReference type="InterPro" id="IPR042211">
    <property type="entry name" value="CRISPR-assoc_Cas1_N"/>
</dbReference>
<dbReference type="Gene3D" id="3.100.10.20">
    <property type="entry name" value="CRISPR-associated endonuclease Cas1, N-terminal domain"/>
    <property type="match status" value="1"/>
</dbReference>
<dbReference type="Proteomes" id="UP001226160">
    <property type="component" value="Unassembled WGS sequence"/>
</dbReference>
<dbReference type="AlphaFoldDB" id="A0AAP4F747"/>
<dbReference type="InterPro" id="IPR002729">
    <property type="entry name" value="CRISPR-assoc_Cas1"/>
</dbReference>
<keyword evidence="4 8" id="KW-0378">Hydrolase</keyword>
<dbReference type="Gene3D" id="1.20.120.920">
    <property type="entry name" value="CRISPR-associated endonuclease Cas1, C-terminal domain"/>
    <property type="match status" value="1"/>
</dbReference>
<keyword evidence="5 8" id="KW-0460">Magnesium</keyword>
<accession>A0AAP4F747</accession>
<dbReference type="RefSeq" id="WP_284590023.1">
    <property type="nucleotide sequence ID" value="NZ_CP100364.1"/>
</dbReference>
<dbReference type="GO" id="GO:0051607">
    <property type="term" value="P:defense response to virus"/>
    <property type="evidence" value="ECO:0007669"/>
    <property type="project" value="UniProtKB-UniRule"/>
</dbReference>
<evidence type="ECO:0000313" key="9">
    <source>
        <dbReference type="EMBL" id="MDK4326947.1"/>
    </source>
</evidence>
<keyword evidence="8" id="KW-0464">Manganese</keyword>
<evidence type="ECO:0000313" key="10">
    <source>
        <dbReference type="Proteomes" id="UP001226160"/>
    </source>
</evidence>
<name>A0AAP4F747_9CORY</name>
<keyword evidence="1 8" id="KW-0540">Nuclease</keyword>
<dbReference type="HAMAP" id="MF_01470">
    <property type="entry name" value="Cas1"/>
    <property type="match status" value="1"/>
</dbReference>
<keyword evidence="6 8" id="KW-0051">Antiviral defense</keyword>
<dbReference type="GO" id="GO:0046872">
    <property type="term" value="F:metal ion binding"/>
    <property type="evidence" value="ECO:0007669"/>
    <property type="project" value="UniProtKB-UniRule"/>
</dbReference>
<dbReference type="Pfam" id="PF01867">
    <property type="entry name" value="Cas_Cas1"/>
    <property type="match status" value="1"/>
</dbReference>
<dbReference type="NCBIfam" id="TIGR03638">
    <property type="entry name" value="cas1_ECOLI"/>
    <property type="match status" value="1"/>
</dbReference>
<protein>
    <recommendedName>
        <fullName evidence="8">CRISPR-associated endonuclease Cas1</fullName>
        <ecNumber evidence="8">3.1.-.-</ecNumber>
    </recommendedName>
</protein>
<evidence type="ECO:0000256" key="8">
    <source>
        <dbReference type="HAMAP-Rule" id="MF_01470"/>
    </source>
</evidence>
<comment type="cofactor">
    <cofactor evidence="8">
        <name>Mg(2+)</name>
        <dbReference type="ChEBI" id="CHEBI:18420"/>
    </cofactor>
    <cofactor evidence="8">
        <name>Mn(2+)</name>
        <dbReference type="ChEBI" id="CHEBI:29035"/>
    </cofactor>
</comment>
<dbReference type="EMBL" id="JASNVP010000011">
    <property type="protein sequence ID" value="MDK4326947.1"/>
    <property type="molecule type" value="Genomic_DNA"/>
</dbReference>
<gene>
    <name evidence="9" type="primary">cas1e</name>
    <name evidence="8" type="synonym">cas1</name>
    <name evidence="9" type="ORF">QPX54_10595</name>
</gene>
<evidence type="ECO:0000256" key="2">
    <source>
        <dbReference type="ARBA" id="ARBA00022723"/>
    </source>
</evidence>
<keyword evidence="2 8" id="KW-0479">Metal-binding</keyword>
<dbReference type="PANTHER" id="PTHR34353">
    <property type="entry name" value="CRISPR-ASSOCIATED ENDONUCLEASE CAS1 1"/>
    <property type="match status" value="1"/>
</dbReference>
<feature type="binding site" evidence="8">
    <location>
        <position position="219"/>
    </location>
    <ligand>
        <name>Mn(2+)</name>
        <dbReference type="ChEBI" id="CHEBI:29035"/>
    </ligand>
</feature>
<feature type="binding site" evidence="8">
    <location>
        <position position="157"/>
    </location>
    <ligand>
        <name>Mn(2+)</name>
        <dbReference type="ChEBI" id="CHEBI:29035"/>
    </ligand>
</feature>
<dbReference type="InterPro" id="IPR019851">
    <property type="entry name" value="CRISPR-assoc_Cas1_ECOLI"/>
</dbReference>
<dbReference type="GO" id="GO:0003677">
    <property type="term" value="F:DNA binding"/>
    <property type="evidence" value="ECO:0007669"/>
    <property type="project" value="UniProtKB-KW"/>
</dbReference>
<dbReference type="GO" id="GO:0016787">
    <property type="term" value="F:hydrolase activity"/>
    <property type="evidence" value="ECO:0007669"/>
    <property type="project" value="UniProtKB-KW"/>
</dbReference>
<dbReference type="NCBIfam" id="TIGR00287">
    <property type="entry name" value="cas1"/>
    <property type="match status" value="1"/>
</dbReference>
<organism evidence="9 10">
    <name type="scientific">Corynebacterium propinquum</name>
    <dbReference type="NCBI Taxonomy" id="43769"/>
    <lineage>
        <taxon>Bacteria</taxon>
        <taxon>Bacillati</taxon>
        <taxon>Actinomycetota</taxon>
        <taxon>Actinomycetes</taxon>
        <taxon>Mycobacteriales</taxon>
        <taxon>Corynebacteriaceae</taxon>
        <taxon>Corynebacterium</taxon>
    </lineage>
</organism>
<dbReference type="PANTHER" id="PTHR34353:SF3">
    <property type="entry name" value="CRISPR-ASSOCIATED ENDONUCLEASE CAS1"/>
    <property type="match status" value="1"/>
</dbReference>
<dbReference type="EC" id="3.1.-.-" evidence="8"/>
<evidence type="ECO:0000256" key="4">
    <source>
        <dbReference type="ARBA" id="ARBA00022801"/>
    </source>
</evidence>
<evidence type="ECO:0000256" key="5">
    <source>
        <dbReference type="ARBA" id="ARBA00022842"/>
    </source>
</evidence>
<comment type="subunit">
    <text evidence="8">Homodimer, forms a heterotetramer with a Cas2 homodimer.</text>
</comment>
<keyword evidence="3 8" id="KW-0255">Endonuclease</keyword>
<evidence type="ECO:0000256" key="1">
    <source>
        <dbReference type="ARBA" id="ARBA00022722"/>
    </source>
</evidence>
<proteinExistence type="inferred from homology"/>
<evidence type="ECO:0000256" key="3">
    <source>
        <dbReference type="ARBA" id="ARBA00022759"/>
    </source>
</evidence>
<comment type="function">
    <text evidence="8">CRISPR (clustered regularly interspaced short palindromic repeat), is an adaptive immune system that provides protection against mobile genetic elements (viruses, transposable elements and conjugative plasmids). CRISPR clusters contain spacers, sequences complementary to antecedent mobile elements, and target invading nucleic acids. CRISPR clusters are transcribed and processed into CRISPR RNA (crRNA). Acts as a dsDNA endonuclease. Involved in the integration of spacer DNA into the CRISPR cassette.</text>
</comment>
<dbReference type="InterPro" id="IPR042206">
    <property type="entry name" value="CRISPR-assoc_Cas1_C"/>
</dbReference>
<dbReference type="GO" id="GO:0004520">
    <property type="term" value="F:DNA endonuclease activity"/>
    <property type="evidence" value="ECO:0007669"/>
    <property type="project" value="InterPro"/>
</dbReference>
<dbReference type="InterPro" id="IPR050646">
    <property type="entry name" value="Cas1"/>
</dbReference>